<protein>
    <submittedName>
        <fullName evidence="2">Uncharacterized protein</fullName>
    </submittedName>
</protein>
<comment type="caution">
    <text evidence="2">The sequence shown here is derived from an EMBL/GenBank/DDBJ whole genome shotgun (WGS) entry which is preliminary data.</text>
</comment>
<keyword evidence="3" id="KW-1185">Reference proteome</keyword>
<evidence type="ECO:0000256" key="1">
    <source>
        <dbReference type="SAM" id="Phobius"/>
    </source>
</evidence>
<feature type="transmembrane region" description="Helical" evidence="1">
    <location>
        <begin position="12"/>
        <end position="30"/>
    </location>
</feature>
<name>A0ABD3CJJ4_9LAMI</name>
<keyword evidence="1" id="KW-0472">Membrane</keyword>
<keyword evidence="1" id="KW-0812">Transmembrane</keyword>
<accession>A0ABD3CJJ4</accession>
<dbReference type="Proteomes" id="UP001632038">
    <property type="component" value="Unassembled WGS sequence"/>
</dbReference>
<organism evidence="2 3">
    <name type="scientific">Castilleja foliolosa</name>
    <dbReference type="NCBI Taxonomy" id="1961234"/>
    <lineage>
        <taxon>Eukaryota</taxon>
        <taxon>Viridiplantae</taxon>
        <taxon>Streptophyta</taxon>
        <taxon>Embryophyta</taxon>
        <taxon>Tracheophyta</taxon>
        <taxon>Spermatophyta</taxon>
        <taxon>Magnoliopsida</taxon>
        <taxon>eudicotyledons</taxon>
        <taxon>Gunneridae</taxon>
        <taxon>Pentapetalae</taxon>
        <taxon>asterids</taxon>
        <taxon>lamiids</taxon>
        <taxon>Lamiales</taxon>
        <taxon>Orobanchaceae</taxon>
        <taxon>Pedicularideae</taxon>
        <taxon>Castillejinae</taxon>
        <taxon>Castilleja</taxon>
    </lineage>
</organism>
<keyword evidence="1" id="KW-1133">Transmembrane helix</keyword>
<proteinExistence type="predicted"/>
<sequence length="69" mass="7584">MAGQRAFGPRVRIPVAIVIYIELATGVLIVEGDNLHKLFPELKYEIAGLVLGGRRSFVFIASLVVLQTF</sequence>
<evidence type="ECO:0000313" key="3">
    <source>
        <dbReference type="Proteomes" id="UP001632038"/>
    </source>
</evidence>
<dbReference type="AlphaFoldDB" id="A0ABD3CJJ4"/>
<evidence type="ECO:0000313" key="2">
    <source>
        <dbReference type="EMBL" id="KAL3629126.1"/>
    </source>
</evidence>
<reference evidence="3" key="1">
    <citation type="journal article" date="2024" name="IScience">
        <title>Strigolactones Initiate the Formation of Haustorium-like Structures in Castilleja.</title>
        <authorList>
            <person name="Buerger M."/>
            <person name="Peterson D."/>
            <person name="Chory J."/>
        </authorList>
    </citation>
    <scope>NUCLEOTIDE SEQUENCE [LARGE SCALE GENOMIC DNA]</scope>
</reference>
<gene>
    <name evidence="2" type="ORF">CASFOL_026348</name>
</gene>
<dbReference type="EMBL" id="JAVIJP010000034">
    <property type="protein sequence ID" value="KAL3629126.1"/>
    <property type="molecule type" value="Genomic_DNA"/>
</dbReference>